<protein>
    <submittedName>
        <fullName evidence="1">Uncharacterized protein</fullName>
    </submittedName>
</protein>
<sequence length="70" mass="7665">MCRARSSISLVTLTSQFISKSERERARLITEARAMYDSIFPPAHSVSVQVDKAPVGLPFGRQLVSLGDGE</sequence>
<evidence type="ECO:0000313" key="1">
    <source>
        <dbReference type="EMBL" id="TFV40586.1"/>
    </source>
</evidence>
<dbReference type="EMBL" id="SPQU01000003">
    <property type="protein sequence ID" value="TFV40586.1"/>
    <property type="molecule type" value="Genomic_DNA"/>
</dbReference>
<reference evidence="1 2" key="1">
    <citation type="submission" date="2019-03" db="EMBL/GenBank/DDBJ databases">
        <title>Bradyrhizobium strains diversity isolated from Chamaecrista fasciculata.</title>
        <authorList>
            <person name="Urquiaga M.C.O."/>
            <person name="Hungria M."/>
            <person name="Delamuta J.R.M."/>
        </authorList>
    </citation>
    <scope>NUCLEOTIDE SEQUENCE [LARGE SCALE GENOMIC DNA]</scope>
    <source>
        <strain evidence="1 2">CNPSo 3424</strain>
    </source>
</reference>
<keyword evidence="2" id="KW-1185">Reference proteome</keyword>
<organism evidence="1 2">
    <name type="scientific">Bradyrhizobium frederickii</name>
    <dbReference type="NCBI Taxonomy" id="2560054"/>
    <lineage>
        <taxon>Bacteria</taxon>
        <taxon>Pseudomonadati</taxon>
        <taxon>Pseudomonadota</taxon>
        <taxon>Alphaproteobacteria</taxon>
        <taxon>Hyphomicrobiales</taxon>
        <taxon>Nitrobacteraceae</taxon>
        <taxon>Bradyrhizobium</taxon>
    </lineage>
</organism>
<comment type="caution">
    <text evidence="1">The sequence shown here is derived from an EMBL/GenBank/DDBJ whole genome shotgun (WGS) entry which is preliminary data.</text>
</comment>
<name>A0A4Y9LCI9_9BRAD</name>
<accession>A0A4Y9LCI9</accession>
<dbReference type="RefSeq" id="WP_135168518.1">
    <property type="nucleotide sequence ID" value="NZ_SPQU01000003.1"/>
</dbReference>
<dbReference type="OrthoDB" id="8254487at2"/>
<dbReference type="Proteomes" id="UP000298225">
    <property type="component" value="Unassembled WGS sequence"/>
</dbReference>
<proteinExistence type="predicted"/>
<gene>
    <name evidence="1" type="ORF">E4K66_06955</name>
</gene>
<evidence type="ECO:0000313" key="2">
    <source>
        <dbReference type="Proteomes" id="UP000298225"/>
    </source>
</evidence>
<dbReference type="AlphaFoldDB" id="A0A4Y9LCI9"/>